<keyword evidence="2" id="KW-1185">Reference proteome</keyword>
<reference evidence="1 2" key="1">
    <citation type="submission" date="2024-02" db="EMBL/GenBank/DDBJ databases">
        <title>Chromosome-scale genome assembly of the rough periwinkle Littorina saxatilis.</title>
        <authorList>
            <person name="De Jode A."/>
            <person name="Faria R."/>
            <person name="Formenti G."/>
            <person name="Sims Y."/>
            <person name="Smith T.P."/>
            <person name="Tracey A."/>
            <person name="Wood J.M.D."/>
            <person name="Zagrodzka Z.B."/>
            <person name="Johannesson K."/>
            <person name="Butlin R.K."/>
            <person name="Leder E.H."/>
        </authorList>
    </citation>
    <scope>NUCLEOTIDE SEQUENCE [LARGE SCALE GENOMIC DNA]</scope>
    <source>
        <strain evidence="1">Snail1</strain>
        <tissue evidence="1">Muscle</tissue>
    </source>
</reference>
<dbReference type="Proteomes" id="UP001374579">
    <property type="component" value="Unassembled WGS sequence"/>
</dbReference>
<accession>A0AAN9G776</accession>
<dbReference type="EMBL" id="JBAMIC010000013">
    <property type="protein sequence ID" value="KAK7097517.1"/>
    <property type="molecule type" value="Genomic_DNA"/>
</dbReference>
<proteinExistence type="predicted"/>
<gene>
    <name evidence="1" type="ORF">V1264_004480</name>
</gene>
<name>A0AAN9G776_9CAEN</name>
<evidence type="ECO:0000313" key="2">
    <source>
        <dbReference type="Proteomes" id="UP001374579"/>
    </source>
</evidence>
<protein>
    <submittedName>
        <fullName evidence="1">Uncharacterized protein</fullName>
    </submittedName>
</protein>
<organism evidence="1 2">
    <name type="scientific">Littorina saxatilis</name>
    <dbReference type="NCBI Taxonomy" id="31220"/>
    <lineage>
        <taxon>Eukaryota</taxon>
        <taxon>Metazoa</taxon>
        <taxon>Spiralia</taxon>
        <taxon>Lophotrochozoa</taxon>
        <taxon>Mollusca</taxon>
        <taxon>Gastropoda</taxon>
        <taxon>Caenogastropoda</taxon>
        <taxon>Littorinimorpha</taxon>
        <taxon>Littorinoidea</taxon>
        <taxon>Littorinidae</taxon>
        <taxon>Littorina</taxon>
    </lineage>
</organism>
<dbReference type="AlphaFoldDB" id="A0AAN9G776"/>
<comment type="caution">
    <text evidence="1">The sequence shown here is derived from an EMBL/GenBank/DDBJ whole genome shotgun (WGS) entry which is preliminary data.</text>
</comment>
<evidence type="ECO:0000313" key="1">
    <source>
        <dbReference type="EMBL" id="KAK7097517.1"/>
    </source>
</evidence>
<sequence>MYGPRRERTPDMYGHICSVRSVFLLYLPPLKRTPAKRGRGHSFSVPTAGHTSNVRTDHRQIFTTTKSITEQSGSWYKDHSRNGVTPVTGNLSAPVPIRRGGSFGQEWSTCEDANMKLHCALYSCLLDVNDEGPERKRVKNRPQFSASCVCV</sequence>